<feature type="region of interest" description="Disordered" evidence="1">
    <location>
        <begin position="189"/>
        <end position="223"/>
    </location>
</feature>
<evidence type="ECO:0000256" key="1">
    <source>
        <dbReference type="SAM" id="MobiDB-lite"/>
    </source>
</evidence>
<reference evidence="2 3" key="1">
    <citation type="submission" date="2012-01" db="EMBL/GenBank/DDBJ databases">
        <title>The Genome Sequence of Scardovia wiggsiae F0424.</title>
        <authorList>
            <consortium name="The Broad Institute Genome Sequencing Platform"/>
            <person name="Earl A."/>
            <person name="Ward D."/>
            <person name="Feldgarden M."/>
            <person name="Gevers D."/>
            <person name="Izard J."/>
            <person name="Ganesan A."/>
            <person name="Baranova O.V."/>
            <person name="Blanton J.M."/>
            <person name="Tanner A.C."/>
            <person name="Mathney J."/>
            <person name="Dewhirst F.E."/>
            <person name="Young S.K."/>
            <person name="Zeng Q."/>
            <person name="Gargeya S."/>
            <person name="Fitzgerald M."/>
            <person name="Haas B."/>
            <person name="Abouelleil A."/>
            <person name="Alvarado L."/>
            <person name="Arachchi H.M."/>
            <person name="Berlin A."/>
            <person name="Chapman S.B."/>
            <person name="Gearin G."/>
            <person name="Goldberg J."/>
            <person name="Griggs A."/>
            <person name="Gujja S."/>
            <person name="Hansen M."/>
            <person name="Heiman D."/>
            <person name="Howarth C."/>
            <person name="Larimer J."/>
            <person name="Lui A."/>
            <person name="MacDonald P.J.P."/>
            <person name="McCowen C."/>
            <person name="Montmayeur A."/>
            <person name="Murphy C."/>
            <person name="Neiman D."/>
            <person name="Pearson M."/>
            <person name="Priest M."/>
            <person name="Roberts A."/>
            <person name="Saif S."/>
            <person name="Shea T."/>
            <person name="Sisk P."/>
            <person name="Stolte C."/>
            <person name="Sykes S."/>
            <person name="Wortman J."/>
            <person name="Nusbaum C."/>
            <person name="Birren B."/>
        </authorList>
    </citation>
    <scope>NUCLEOTIDE SEQUENCE [LARGE SCALE GENOMIC DNA]</scope>
    <source>
        <strain evidence="2 3">F0424</strain>
    </source>
</reference>
<keyword evidence="3" id="KW-1185">Reference proteome</keyword>
<proteinExistence type="predicted"/>
<evidence type="ECO:0000313" key="3">
    <source>
        <dbReference type="Proteomes" id="UP000006415"/>
    </source>
</evidence>
<sequence>MSYPKEDIKRLEREQPQLWLRIVSERLSTVRYVFVVTIEDGLPTVAQRAALEYADAMLIGWPQPGSRDVQDIPDESLDSVAADIETIEKYIDEFRQGEKNGDADTMAEDLNRISECVGNVRKVYQPDFPLPTYAEVRRYVEKEWNNDMDQIESGAREYLDMQDQGIASEQIVQNLEADSGTAGSAVSVTSTNITQAPTGAADTGTSGDRAEGASGMVGKGKNA</sequence>
<dbReference type="OrthoDB" id="3239358at2"/>
<comment type="caution">
    <text evidence="2">The sequence shown here is derived from an EMBL/GenBank/DDBJ whole genome shotgun (WGS) entry which is preliminary data.</text>
</comment>
<dbReference type="STRING" id="857290.HMPREF9156_01105"/>
<evidence type="ECO:0000313" key="2">
    <source>
        <dbReference type="EMBL" id="EJD64610.1"/>
    </source>
</evidence>
<evidence type="ECO:0008006" key="4">
    <source>
        <dbReference type="Google" id="ProtNLM"/>
    </source>
</evidence>
<accession>J0D3V0</accession>
<organism evidence="2 3">
    <name type="scientific">Scardovia wiggsiae F0424</name>
    <dbReference type="NCBI Taxonomy" id="857290"/>
    <lineage>
        <taxon>Bacteria</taxon>
        <taxon>Bacillati</taxon>
        <taxon>Actinomycetota</taxon>
        <taxon>Actinomycetes</taxon>
        <taxon>Bifidobacteriales</taxon>
        <taxon>Bifidobacteriaceae</taxon>
        <taxon>Scardovia</taxon>
    </lineage>
</organism>
<name>J0D3V0_9BIFI</name>
<dbReference type="AlphaFoldDB" id="J0D3V0"/>
<dbReference type="EMBL" id="AGZS01000006">
    <property type="protein sequence ID" value="EJD64610.1"/>
    <property type="molecule type" value="Genomic_DNA"/>
</dbReference>
<dbReference type="HOGENOM" id="CLU_107925_1_0_11"/>
<protein>
    <recommendedName>
        <fullName evidence="4">Phosphoribosylglycinamide synthetase</fullName>
    </recommendedName>
</protein>
<dbReference type="eggNOG" id="ENOG5030P9F">
    <property type="taxonomic scope" value="Bacteria"/>
</dbReference>
<gene>
    <name evidence="2" type="ORF">HMPREF9156_01105</name>
</gene>
<dbReference type="RefSeq" id="WP_007148168.1">
    <property type="nucleotide sequence ID" value="NZ_AKCI01000001.1"/>
</dbReference>
<dbReference type="Proteomes" id="UP000006415">
    <property type="component" value="Unassembled WGS sequence"/>
</dbReference>